<keyword evidence="2" id="KW-0812">Transmembrane</keyword>
<dbReference type="InterPro" id="IPR015943">
    <property type="entry name" value="WD40/YVTN_repeat-like_dom_sf"/>
</dbReference>
<dbReference type="OrthoDB" id="4402050at2"/>
<dbReference type="Proteomes" id="UP000001409">
    <property type="component" value="Chromosome"/>
</dbReference>
<keyword evidence="4" id="KW-1185">Reference proteome</keyword>
<feature type="transmembrane region" description="Helical" evidence="2">
    <location>
        <begin position="12"/>
        <end position="37"/>
    </location>
</feature>
<sequence>MAKRQRKAQRQGLSLGANIAIIVVLALGAVALSYLAFQNLNDPNPQGFATRNSDTSESSTVTQPTDSVEQEEVPSTSVGEETQEAQENQSTVEQIELVAQSRLMALDGSLGVRAEVGECTDPGNIEFSTDAGQTWIPSTAFEETNATQILRILPGNGGATFIVALNEACTPQIYSTPDNGSTWNGPLSAVGTWFLDPETPSFLGAPGGAKTIACEALGISPVTDRDVGVLCSDGSVLITIDGGTTWSDPVSVNGIAALAYSKQNLLGVANGDEICSGLKLVKLGTDTGVEEISCVEIDPGTVTAGEVALAESNSSLILWAGENQYISMNGGQTWL</sequence>
<accession>Q8FSM4</accession>
<keyword evidence="2" id="KW-1133">Transmembrane helix</keyword>
<dbReference type="eggNOG" id="COG4409">
    <property type="taxonomic scope" value="Bacteria"/>
</dbReference>
<dbReference type="STRING" id="196164.gene:10740757"/>
<dbReference type="KEGG" id="cef:CE0359"/>
<name>Q8FSM4_COREF</name>
<dbReference type="EMBL" id="BA000035">
    <property type="protein sequence ID" value="BAC17169.1"/>
    <property type="molecule type" value="Genomic_DNA"/>
</dbReference>
<keyword evidence="2" id="KW-0472">Membrane</keyword>
<dbReference type="SUPFAM" id="SSF110296">
    <property type="entry name" value="Oligoxyloglucan reducing end-specific cellobiohydrolase"/>
    <property type="match status" value="1"/>
</dbReference>
<dbReference type="HOGENOM" id="CLU_846533_0_0_11"/>
<dbReference type="RefSeq" id="WP_011074943.1">
    <property type="nucleotide sequence ID" value="NC_004369.1"/>
</dbReference>
<evidence type="ECO:0000256" key="1">
    <source>
        <dbReference type="SAM" id="MobiDB-lite"/>
    </source>
</evidence>
<dbReference type="Gene3D" id="2.130.10.10">
    <property type="entry name" value="YVTN repeat-like/Quinoprotein amine dehydrogenase"/>
    <property type="match status" value="1"/>
</dbReference>
<evidence type="ECO:0000313" key="3">
    <source>
        <dbReference type="EMBL" id="BAC17169.1"/>
    </source>
</evidence>
<evidence type="ECO:0008006" key="5">
    <source>
        <dbReference type="Google" id="ProtNLM"/>
    </source>
</evidence>
<proteinExistence type="predicted"/>
<feature type="region of interest" description="Disordered" evidence="1">
    <location>
        <begin position="46"/>
        <end position="90"/>
    </location>
</feature>
<evidence type="ECO:0000313" key="4">
    <source>
        <dbReference type="Proteomes" id="UP000001409"/>
    </source>
</evidence>
<evidence type="ECO:0000256" key="2">
    <source>
        <dbReference type="SAM" id="Phobius"/>
    </source>
</evidence>
<dbReference type="AlphaFoldDB" id="Q8FSM4"/>
<protein>
    <recommendedName>
        <fullName evidence="5">Sialidase domain-containing protein</fullName>
    </recommendedName>
</protein>
<reference evidence="3 4" key="1">
    <citation type="journal article" date="2003" name="Genome Res.">
        <title>Comparative complete genome sequence analysis of the amino acid replacements responsible for the thermostability of Corynebacterium efficiens.</title>
        <authorList>
            <person name="Nishio Y."/>
            <person name="Nakamura Y."/>
            <person name="Kawarabayasi Y."/>
            <person name="Usuda Y."/>
            <person name="Kimura E."/>
            <person name="Sugimoto S."/>
            <person name="Matsui K."/>
            <person name="Yamagishi A."/>
            <person name="Kikuchi H."/>
            <person name="Ikeo K."/>
            <person name="Gojobori T."/>
        </authorList>
    </citation>
    <scope>NUCLEOTIDE SEQUENCE [LARGE SCALE GENOMIC DNA]</scope>
    <source>
        <strain evidence="4">DSM 44549 / YS-314 / AJ 12310 / JCM 11189 / NBRC 100395</strain>
    </source>
</reference>
<organism evidence="3 4">
    <name type="scientific">Corynebacterium efficiens (strain DSM 44549 / YS-314 / AJ 12310 / JCM 11189 / NBRC 100395)</name>
    <dbReference type="NCBI Taxonomy" id="196164"/>
    <lineage>
        <taxon>Bacteria</taxon>
        <taxon>Bacillati</taxon>
        <taxon>Actinomycetota</taxon>
        <taxon>Actinomycetes</taxon>
        <taxon>Mycobacteriales</taxon>
        <taxon>Corynebacteriaceae</taxon>
        <taxon>Corynebacterium</taxon>
    </lineage>
</organism>